<keyword evidence="5" id="KW-0406">Ion transport</keyword>
<dbReference type="GO" id="GO:0005249">
    <property type="term" value="F:voltage-gated potassium channel activity"/>
    <property type="evidence" value="ECO:0007669"/>
    <property type="project" value="InterPro"/>
</dbReference>
<evidence type="ECO:0000256" key="1">
    <source>
        <dbReference type="ARBA" id="ARBA00004141"/>
    </source>
</evidence>
<evidence type="ECO:0000313" key="12">
    <source>
        <dbReference type="EMBL" id="PSL14681.1"/>
    </source>
</evidence>
<evidence type="ECO:0000259" key="11">
    <source>
        <dbReference type="Pfam" id="PF07885"/>
    </source>
</evidence>
<dbReference type="Pfam" id="PF07885">
    <property type="entry name" value="Ion_trans_2"/>
    <property type="match status" value="1"/>
</dbReference>
<keyword evidence="4 10" id="KW-1133">Transmembrane helix</keyword>
<feature type="transmembrane region" description="Helical" evidence="10">
    <location>
        <begin position="33"/>
        <end position="51"/>
    </location>
</feature>
<proteinExistence type="predicted"/>
<dbReference type="PANTHER" id="PTHR11537:SF254">
    <property type="entry name" value="POTASSIUM VOLTAGE-GATED CHANNEL PROTEIN SHAB"/>
    <property type="match status" value="1"/>
</dbReference>
<dbReference type="Proteomes" id="UP000242133">
    <property type="component" value="Unassembled WGS sequence"/>
</dbReference>
<evidence type="ECO:0000256" key="8">
    <source>
        <dbReference type="SAM" id="Coils"/>
    </source>
</evidence>
<dbReference type="InterPro" id="IPR028325">
    <property type="entry name" value="VG_K_chnl"/>
</dbReference>
<organism evidence="12 13">
    <name type="scientific">Marinobacterium halophilum</name>
    <dbReference type="NCBI Taxonomy" id="267374"/>
    <lineage>
        <taxon>Bacteria</taxon>
        <taxon>Pseudomonadati</taxon>
        <taxon>Pseudomonadota</taxon>
        <taxon>Gammaproteobacteria</taxon>
        <taxon>Oceanospirillales</taxon>
        <taxon>Oceanospirillaceae</taxon>
        <taxon>Marinobacterium</taxon>
    </lineage>
</organism>
<feature type="region of interest" description="Disordered" evidence="9">
    <location>
        <begin position="270"/>
        <end position="307"/>
    </location>
</feature>
<dbReference type="SUPFAM" id="SSF81324">
    <property type="entry name" value="Voltage-gated potassium channels"/>
    <property type="match status" value="1"/>
</dbReference>
<keyword evidence="3 10" id="KW-0812">Transmembrane</keyword>
<dbReference type="Gene3D" id="1.10.287.70">
    <property type="match status" value="1"/>
</dbReference>
<feature type="coiled-coil region" evidence="8">
    <location>
        <begin position="235"/>
        <end position="265"/>
    </location>
</feature>
<dbReference type="EMBL" id="PYGI01000007">
    <property type="protein sequence ID" value="PSL14681.1"/>
    <property type="molecule type" value="Genomic_DNA"/>
</dbReference>
<dbReference type="InterPro" id="IPR027359">
    <property type="entry name" value="Volt_channel_dom_sf"/>
</dbReference>
<keyword evidence="8" id="KW-0175">Coiled coil</keyword>
<dbReference type="OrthoDB" id="9813518at2"/>
<accession>A0A2P8EYY3</accession>
<dbReference type="PRINTS" id="PR00169">
    <property type="entry name" value="KCHANNEL"/>
</dbReference>
<dbReference type="InterPro" id="IPR013099">
    <property type="entry name" value="K_chnl_dom"/>
</dbReference>
<feature type="compositionally biased region" description="Basic and acidic residues" evidence="9">
    <location>
        <begin position="297"/>
        <end position="307"/>
    </location>
</feature>
<feature type="transmembrane region" description="Helical" evidence="10">
    <location>
        <begin position="202"/>
        <end position="227"/>
    </location>
</feature>
<evidence type="ECO:0000256" key="9">
    <source>
        <dbReference type="SAM" id="MobiDB-lite"/>
    </source>
</evidence>
<dbReference type="AlphaFoldDB" id="A0A2P8EYY3"/>
<protein>
    <submittedName>
        <fullName evidence="12">Voltage-gated potassium channel</fullName>
    </submittedName>
</protein>
<evidence type="ECO:0000313" key="13">
    <source>
        <dbReference type="Proteomes" id="UP000242133"/>
    </source>
</evidence>
<feature type="domain" description="Potassium channel" evidence="11">
    <location>
        <begin position="152"/>
        <end position="226"/>
    </location>
</feature>
<dbReference type="PANTHER" id="PTHR11537">
    <property type="entry name" value="VOLTAGE-GATED POTASSIUM CHANNEL"/>
    <property type="match status" value="1"/>
</dbReference>
<gene>
    <name evidence="12" type="ORF">CLV44_107132</name>
</gene>
<dbReference type="GO" id="GO:0008076">
    <property type="term" value="C:voltage-gated potassium channel complex"/>
    <property type="evidence" value="ECO:0007669"/>
    <property type="project" value="InterPro"/>
</dbReference>
<feature type="transmembrane region" description="Helical" evidence="10">
    <location>
        <begin position="94"/>
        <end position="111"/>
    </location>
</feature>
<comment type="caution">
    <text evidence="12">The sequence shown here is derived from an EMBL/GenBank/DDBJ whole genome shotgun (WGS) entry which is preliminary data.</text>
</comment>
<evidence type="ECO:0000256" key="4">
    <source>
        <dbReference type="ARBA" id="ARBA00022989"/>
    </source>
</evidence>
<evidence type="ECO:0000256" key="2">
    <source>
        <dbReference type="ARBA" id="ARBA00022448"/>
    </source>
</evidence>
<reference evidence="12 13" key="1">
    <citation type="submission" date="2018-03" db="EMBL/GenBank/DDBJ databases">
        <title>Genomic Encyclopedia of Archaeal and Bacterial Type Strains, Phase II (KMG-II): from individual species to whole genera.</title>
        <authorList>
            <person name="Goeker M."/>
        </authorList>
    </citation>
    <scope>NUCLEOTIDE SEQUENCE [LARGE SCALE GENOMIC DNA]</scope>
    <source>
        <strain evidence="12 13">DSM 17586</strain>
    </source>
</reference>
<dbReference type="GO" id="GO:0001508">
    <property type="term" value="P:action potential"/>
    <property type="evidence" value="ECO:0007669"/>
    <property type="project" value="TreeGrafter"/>
</dbReference>
<evidence type="ECO:0000256" key="7">
    <source>
        <dbReference type="ARBA" id="ARBA00023303"/>
    </source>
</evidence>
<keyword evidence="6 10" id="KW-0472">Membrane</keyword>
<keyword evidence="2" id="KW-0813">Transport</keyword>
<feature type="transmembrane region" description="Helical" evidence="10">
    <location>
        <begin position="63"/>
        <end position="82"/>
    </location>
</feature>
<feature type="transmembrane region" description="Helical" evidence="10">
    <location>
        <begin position="146"/>
        <end position="167"/>
    </location>
</feature>
<dbReference type="RefSeq" id="WP_106591323.1">
    <property type="nucleotide sequence ID" value="NZ_PYGI01000007.1"/>
</dbReference>
<evidence type="ECO:0000256" key="10">
    <source>
        <dbReference type="SAM" id="Phobius"/>
    </source>
</evidence>
<evidence type="ECO:0000256" key="5">
    <source>
        <dbReference type="ARBA" id="ARBA00023065"/>
    </source>
</evidence>
<comment type="subcellular location">
    <subcellularLocation>
        <location evidence="1">Membrane</location>
        <topology evidence="1">Multi-pass membrane protein</topology>
    </subcellularLocation>
</comment>
<keyword evidence="13" id="KW-1185">Reference proteome</keyword>
<evidence type="ECO:0000256" key="6">
    <source>
        <dbReference type="ARBA" id="ARBA00023136"/>
    </source>
</evidence>
<dbReference type="Gene3D" id="1.20.120.350">
    <property type="entry name" value="Voltage-gated potassium channels. Chain C"/>
    <property type="match status" value="1"/>
</dbReference>
<keyword evidence="7 12" id="KW-0407">Ion channel</keyword>
<name>A0A2P8EYY3_9GAMM</name>
<evidence type="ECO:0000256" key="3">
    <source>
        <dbReference type="ARBA" id="ARBA00022692"/>
    </source>
</evidence>
<sequence length="307" mass="34578">MSYDTHHSLMFRMGFGGVSKAENARAKRWGKRLEWPMLILALWILVDWYLRADGIVNGMTHQITDWVIWLGFVTEMGLMLCVVDDRSRYLKQNWMSLVIICAGLPALLGDYSFYAGAIRSLRLLVMVGILFKVSRDLRSILARHNLGTTLLICLLFLVISGFLIAALDPAFDGPIDGIWWAWVTMTTVGYGDLVPSTNEGRLFGSLLILVGICMFSLLTASFSVFFIEKDEGEIAERERQNLNRITRLENRLENIEQQLEYMLVLLQTSRSPDSKGKPDAAVPKAAVEKQNVQDGSGKADRSGEKPR</sequence>